<dbReference type="PROSITE" id="PS50113">
    <property type="entry name" value="PAC"/>
    <property type="match status" value="1"/>
</dbReference>
<dbReference type="GO" id="GO:0016301">
    <property type="term" value="F:kinase activity"/>
    <property type="evidence" value="ECO:0007669"/>
    <property type="project" value="UniProtKB-KW"/>
</dbReference>
<dbReference type="SUPFAM" id="SSF55781">
    <property type="entry name" value="GAF domain-like"/>
    <property type="match status" value="3"/>
</dbReference>
<dbReference type="CDD" id="cd17774">
    <property type="entry name" value="CBS_two-component_sensor_histidine_kinase_repeat2"/>
    <property type="match status" value="1"/>
</dbReference>
<dbReference type="Gene3D" id="3.30.565.10">
    <property type="entry name" value="Histidine kinase-like ATPase, C-terminal domain"/>
    <property type="match status" value="1"/>
</dbReference>
<dbReference type="Pfam" id="PF07568">
    <property type="entry name" value="HisKA_2"/>
    <property type="match status" value="1"/>
</dbReference>
<dbReference type="InterPro" id="IPR003594">
    <property type="entry name" value="HATPase_dom"/>
</dbReference>
<dbReference type="SUPFAM" id="SSF55785">
    <property type="entry name" value="PYP-like sensor domain (PAS domain)"/>
    <property type="match status" value="1"/>
</dbReference>
<feature type="domain" description="CBS" evidence="8">
    <location>
        <begin position="227"/>
        <end position="287"/>
    </location>
</feature>
<evidence type="ECO:0000259" key="8">
    <source>
        <dbReference type="PROSITE" id="PS51371"/>
    </source>
</evidence>
<evidence type="ECO:0000256" key="4">
    <source>
        <dbReference type="SAM" id="Coils"/>
    </source>
</evidence>
<sequence>MAAQNEPIKLPSPGEAIDRHPITVCPEIPLSKAIALMSQRGLGIEPELTSRNHSYLIVLEGERMAGIFTRRDAVRITAEGANLQGVTVSEVMTTKVITLAESEFKDIFAALSLFRQHRIRHLPIVDEVGQLVGVVTHDRICQMLDPSSWLKWRRVAEVMETEVVIAPLTASALEVVQLMAAHRVSSVVICDTAHTGGRLPIGTITEADILQVPVMAKDLAKIQAQTIVRELPFCLQPTDSLWTAQTQMQKYHVGRLVVCDAQGELVGIVSHTSLLLSLESVEEIYRVVGSLQTQLAVLEREKTELIQRQNTGLTQLVEERTAMLQEQARYDRLLAEMLGRIRQSLHLEEILQTAVTEVRQLLDADRVIIYRFQPDWNGIVAVESVVIPQLSIFGRFIEEPCMPKMIERYQQGHWSEIEDIYTANLSPCYLEMLAGLQVRANLVVPILVGEQLWGLLIAHQCSGVRHWQQLEKNLLQQLATQIGIAIFQSELYRRAQTEIEERKQVEMALAGAKQELETRVEDRTAELRATVKQLEWEITERKQAEQALWESQSCMKLINNIGLSLTPSMSESDAIATTIELIGKQFPDLRVAYTKVDHRGKLEVVEAVVPRWLPVQPENGQQTQTMIPGTGYQLDLQDYPSYLAQLRSHKSIIIDKLTEVADIPPLKDFLASLGVEAYLQVPLPLPECCVLSFGANSPWRWSHYEMTTIVEVADYLAVRLKEIRAQQRRATAEAALKRQNLKSRLFTDITLKIRQSLRLEEILQTTVMEVQHILQADRVLVYQVFADGSGKAITEAVIPGLPAIMGMSFPEEVFPIEYQNLYAAGRVCALADVHTEDAQISGCLAKFVATFGVRAKLVVPILQGDRLWGLLIAHQCSGPREWSDFEVDLLQQLANQVGIALAQAQLVDAIQESERKFRAIFNQTFELVVLVRPDGRVLEANQTALDFGNINCDDVVGLPFWETHWWQISPETQSQLHDAVVRAAAGDFVRYEVEVFGVNTQVLTIDFSIKPVKNATGQVVFLIAEGRDISDVFAALRERERAEGLLKASLAEKEVLLKEIHHRVKNNLHVISSLLDLQSRTMDNEKDRQLFADSQTRIQAMALIHEQLYSSSDLGRINFGDYIKRMALQLLASYNVGSKAIEYDLNLQPLFLNLETAIPCSLILNELISNALKHAFKERQKGKIFIELQKPDMYHLTVSDNGGGLPTNMDWQKANSFGWRLMRILTKQIKGELYVKNDSGARFEIVFRELNYKQRF</sequence>
<protein>
    <submittedName>
        <fullName evidence="9">GAF domain-containing protein</fullName>
    </submittedName>
</protein>
<proteinExistence type="inferred from homology"/>
<dbReference type="CDD" id="cd00130">
    <property type="entry name" value="PAS"/>
    <property type="match status" value="1"/>
</dbReference>
<dbReference type="Pfam" id="PF08448">
    <property type="entry name" value="PAS_4"/>
    <property type="match status" value="1"/>
</dbReference>
<dbReference type="SMART" id="SM00116">
    <property type="entry name" value="CBS"/>
    <property type="match status" value="4"/>
</dbReference>
<dbReference type="SMART" id="SM00086">
    <property type="entry name" value="PAC"/>
    <property type="match status" value="1"/>
</dbReference>
<dbReference type="InterPro" id="IPR013656">
    <property type="entry name" value="PAS_4"/>
</dbReference>
<comment type="similarity">
    <text evidence="1">In the N-terminal section; belongs to the phytochrome family.</text>
</comment>
<feature type="domain" description="CBS" evidence="8">
    <location>
        <begin position="92"/>
        <end position="151"/>
    </location>
</feature>
<comment type="caution">
    <text evidence="9">The sequence shown here is derived from an EMBL/GenBank/DDBJ whole genome shotgun (WGS) entry which is preliminary data.</text>
</comment>
<keyword evidence="2" id="KW-0418">Kinase</keyword>
<feature type="domain" description="Histidine kinase" evidence="6">
    <location>
        <begin position="1059"/>
        <end position="1251"/>
    </location>
</feature>
<evidence type="ECO:0000259" key="6">
    <source>
        <dbReference type="PROSITE" id="PS50109"/>
    </source>
</evidence>
<dbReference type="SMART" id="SM00091">
    <property type="entry name" value="PAS"/>
    <property type="match status" value="1"/>
</dbReference>
<dbReference type="InterPro" id="IPR003018">
    <property type="entry name" value="GAF"/>
</dbReference>
<dbReference type="InterPro" id="IPR036890">
    <property type="entry name" value="HATPase_C_sf"/>
</dbReference>
<feature type="domain" description="Phytochrome chromophore attachment site" evidence="5">
    <location>
        <begin position="346"/>
        <end position="481"/>
    </location>
</feature>
<feature type="domain" description="CBS" evidence="8">
    <location>
        <begin position="159"/>
        <end position="219"/>
    </location>
</feature>
<dbReference type="InterPro" id="IPR000014">
    <property type="entry name" value="PAS"/>
</dbReference>
<keyword evidence="2" id="KW-0808">Transferase</keyword>
<accession>A0A7C3ZRT9</accession>
<dbReference type="PROSITE" id="PS51371">
    <property type="entry name" value="CBS"/>
    <property type="match status" value="4"/>
</dbReference>
<dbReference type="SMART" id="SM00065">
    <property type="entry name" value="GAF"/>
    <property type="match status" value="3"/>
</dbReference>
<dbReference type="InterPro" id="IPR046342">
    <property type="entry name" value="CBS_dom_sf"/>
</dbReference>
<evidence type="ECO:0000256" key="3">
    <source>
        <dbReference type="PROSITE-ProRule" id="PRU00703"/>
    </source>
</evidence>
<dbReference type="InterPro" id="IPR000700">
    <property type="entry name" value="PAS-assoc_C"/>
</dbReference>
<dbReference type="AlphaFoldDB" id="A0A7C3ZRT9"/>
<dbReference type="Gene3D" id="3.10.580.10">
    <property type="entry name" value="CBS-domain"/>
    <property type="match status" value="2"/>
</dbReference>
<dbReference type="InterPro" id="IPR016132">
    <property type="entry name" value="Phyto_chromo_attachment"/>
</dbReference>
<evidence type="ECO:0000259" key="5">
    <source>
        <dbReference type="PROSITE" id="PS50046"/>
    </source>
</evidence>
<dbReference type="InterPro" id="IPR011495">
    <property type="entry name" value="Sig_transdc_His_kin_sub2_dim/P"/>
</dbReference>
<feature type="domain" description="PAC" evidence="7">
    <location>
        <begin position="989"/>
        <end position="1041"/>
    </location>
</feature>
<dbReference type="PANTHER" id="PTHR43065:SF23">
    <property type="entry name" value="SENSOR HISTIDINE KINASE PDTAS"/>
    <property type="match status" value="1"/>
</dbReference>
<dbReference type="InterPro" id="IPR035965">
    <property type="entry name" value="PAS-like_dom_sf"/>
</dbReference>
<dbReference type="Gene3D" id="3.30.450.40">
    <property type="match status" value="3"/>
</dbReference>
<gene>
    <name evidence="9" type="ORF">ENR15_03820</name>
</gene>
<dbReference type="NCBIfam" id="TIGR00229">
    <property type="entry name" value="sensory_box"/>
    <property type="match status" value="1"/>
</dbReference>
<keyword evidence="4" id="KW-0175">Coiled coil</keyword>
<dbReference type="CDD" id="cd04620">
    <property type="entry name" value="CBS_two-component_sensor_histidine_kinase_repeat1"/>
    <property type="match status" value="1"/>
</dbReference>
<dbReference type="InterPro" id="IPR005467">
    <property type="entry name" value="His_kinase_dom"/>
</dbReference>
<dbReference type="PROSITE" id="PS50046">
    <property type="entry name" value="PHYTOCHROME_2"/>
    <property type="match status" value="2"/>
</dbReference>
<dbReference type="PROSITE" id="PS50109">
    <property type="entry name" value="HIS_KIN"/>
    <property type="match status" value="1"/>
</dbReference>
<dbReference type="Pfam" id="PF02518">
    <property type="entry name" value="HATPase_c"/>
    <property type="match status" value="1"/>
</dbReference>
<dbReference type="FunFam" id="3.30.450.20:FF:000155">
    <property type="entry name" value="Sensor histidine kinase TodS"/>
    <property type="match status" value="1"/>
</dbReference>
<feature type="coiled-coil region" evidence="4">
    <location>
        <begin position="495"/>
        <end position="533"/>
    </location>
</feature>
<dbReference type="SUPFAM" id="SSF55874">
    <property type="entry name" value="ATPase domain of HSP90 chaperone/DNA topoisomerase II/histidine kinase"/>
    <property type="match status" value="1"/>
</dbReference>
<organism evidence="9">
    <name type="scientific">Planktothricoides sp. SpSt-374</name>
    <dbReference type="NCBI Taxonomy" id="2282167"/>
    <lineage>
        <taxon>Bacteria</taxon>
        <taxon>Bacillati</taxon>
        <taxon>Cyanobacteriota</taxon>
        <taxon>Cyanophyceae</taxon>
        <taxon>Oscillatoriophycideae</taxon>
        <taxon>Oscillatoriales</taxon>
        <taxon>Oscillatoriaceae</taxon>
        <taxon>Planktothricoides</taxon>
    </lineage>
</organism>
<evidence type="ECO:0000256" key="2">
    <source>
        <dbReference type="ARBA" id="ARBA00022777"/>
    </source>
</evidence>
<dbReference type="Pfam" id="PF01590">
    <property type="entry name" value="GAF"/>
    <property type="match status" value="2"/>
</dbReference>
<dbReference type="PANTHER" id="PTHR43065">
    <property type="entry name" value="SENSOR HISTIDINE KINASE"/>
    <property type="match status" value="1"/>
</dbReference>
<dbReference type="Gene3D" id="3.30.450.20">
    <property type="entry name" value="PAS domain"/>
    <property type="match status" value="1"/>
</dbReference>
<feature type="domain" description="CBS" evidence="8">
    <location>
        <begin position="17"/>
        <end position="83"/>
    </location>
</feature>
<reference evidence="9" key="1">
    <citation type="journal article" date="2020" name="mSystems">
        <title>Genome- and Community-Level Interaction Insights into Carbon Utilization and Element Cycling Functions of Hydrothermarchaeota in Hydrothermal Sediment.</title>
        <authorList>
            <person name="Zhou Z."/>
            <person name="Liu Y."/>
            <person name="Xu W."/>
            <person name="Pan J."/>
            <person name="Luo Z.H."/>
            <person name="Li M."/>
        </authorList>
    </citation>
    <scope>NUCLEOTIDE SEQUENCE [LARGE SCALE GENOMIC DNA]</scope>
    <source>
        <strain evidence="9">SpSt-374</strain>
    </source>
</reference>
<dbReference type="SMART" id="SM00387">
    <property type="entry name" value="HATPase_c"/>
    <property type="match status" value="1"/>
</dbReference>
<dbReference type="InterPro" id="IPR000644">
    <property type="entry name" value="CBS_dom"/>
</dbReference>
<evidence type="ECO:0000256" key="1">
    <source>
        <dbReference type="ARBA" id="ARBA00006402"/>
    </source>
</evidence>
<dbReference type="InterPro" id="IPR029016">
    <property type="entry name" value="GAF-like_dom_sf"/>
</dbReference>
<dbReference type="EMBL" id="DSPX01000039">
    <property type="protein sequence ID" value="HGF99805.1"/>
    <property type="molecule type" value="Genomic_DNA"/>
</dbReference>
<keyword evidence="3" id="KW-0129">CBS domain</keyword>
<dbReference type="Pfam" id="PF00571">
    <property type="entry name" value="CBS"/>
    <property type="match status" value="4"/>
</dbReference>
<dbReference type="SUPFAM" id="SSF54631">
    <property type="entry name" value="CBS-domain pair"/>
    <property type="match status" value="2"/>
</dbReference>
<feature type="domain" description="Phytochrome chromophore attachment site" evidence="5">
    <location>
        <begin position="758"/>
        <end position="896"/>
    </location>
</feature>
<dbReference type="InterPro" id="IPR001610">
    <property type="entry name" value="PAC"/>
</dbReference>
<name>A0A7C3ZRT9_9CYAN</name>
<evidence type="ECO:0000259" key="7">
    <source>
        <dbReference type="PROSITE" id="PS50113"/>
    </source>
</evidence>
<evidence type="ECO:0000313" key="9">
    <source>
        <dbReference type="EMBL" id="HGF99805.1"/>
    </source>
</evidence>